<dbReference type="InterPro" id="IPR011767">
    <property type="entry name" value="GLR_AS"/>
</dbReference>
<dbReference type="PRINTS" id="PR00160">
    <property type="entry name" value="GLUTAREDOXIN"/>
</dbReference>
<protein>
    <recommendedName>
        <fullName evidence="3">DEP domain-containing protein</fullName>
    </recommendedName>
</protein>
<dbReference type="SMART" id="SM00049">
    <property type="entry name" value="DEP"/>
    <property type="match status" value="1"/>
</dbReference>
<sequence>MGRITVFSITNCPHCKKAKALFSSKMWDYVEINLTDYPEKRTDMIAIADRTSVPQIFFNERHLGGASDVEALDESGLLDAMYADMVAAGDPSDPRLAKPDYPPKVDPALVVAEEEKFCIGGQLYSYSELMELFLRPKVKGGVDIDDRTYHLKKYPRCFVGEDFTTYLMKNFNVPNRADAIQAAKQLQVSRVFHHVVDEHGFEDKKLFYRFQVHEDMTLLNITKVWNGPALNAPMAVLNSLKKQLGAVVSAHSDSEGLVDYAAVNTDPKFKEFQANTAELQSFSLASMPVDMCKAFCINLYNMMVIHAYAQVGVPANSLQILRFFGKIAYRLGDFELTCNEIENGVLRGNRSPPTSPFKYFGKNDPRQSIVIEGGDHRIHFALNCGAKSCPAVKNYTAEAVNEELRIAAQGFCEEDSNVRIDVSQRRLYLSKILQWYGADFGDNHAEVARTILPYCRGQKKQDLETLLTGGKFKTVFNTYDWSNNAKTSPERKFGF</sequence>
<organism evidence="4">
    <name type="scientific">Eutreptiella gymnastica</name>
    <dbReference type="NCBI Taxonomy" id="73025"/>
    <lineage>
        <taxon>Eukaryota</taxon>
        <taxon>Discoba</taxon>
        <taxon>Euglenozoa</taxon>
        <taxon>Euglenida</taxon>
        <taxon>Spirocuta</taxon>
        <taxon>Euglenophyceae</taxon>
        <taxon>Eutreptiales</taxon>
        <taxon>Eutreptiaceae</taxon>
        <taxon>Eutreptiella</taxon>
    </lineage>
</organism>
<dbReference type="SUPFAM" id="SSF46785">
    <property type="entry name" value="Winged helix' DNA-binding domain"/>
    <property type="match status" value="1"/>
</dbReference>
<dbReference type="InterPro" id="IPR002109">
    <property type="entry name" value="Glutaredoxin"/>
</dbReference>
<dbReference type="Gene3D" id="1.10.10.10">
    <property type="entry name" value="Winged helix-like DNA-binding domain superfamily/Winged helix DNA-binding domain"/>
    <property type="match status" value="1"/>
</dbReference>
<dbReference type="Gene3D" id="3.40.30.10">
    <property type="entry name" value="Glutaredoxin"/>
    <property type="match status" value="1"/>
</dbReference>
<evidence type="ECO:0000256" key="2">
    <source>
        <dbReference type="ARBA" id="ARBA00023284"/>
    </source>
</evidence>
<accession>A0A7S4G4H2</accession>
<dbReference type="InterPro" id="IPR036249">
    <property type="entry name" value="Thioredoxin-like_sf"/>
</dbReference>
<dbReference type="CDD" id="cd04371">
    <property type="entry name" value="DEP"/>
    <property type="match status" value="1"/>
</dbReference>
<proteinExistence type="predicted"/>
<dbReference type="InterPro" id="IPR006869">
    <property type="entry name" value="DUF547"/>
</dbReference>
<dbReference type="InterPro" id="IPR000591">
    <property type="entry name" value="DEP_dom"/>
</dbReference>
<dbReference type="InterPro" id="IPR014025">
    <property type="entry name" value="Glutaredoxin_subgr"/>
</dbReference>
<dbReference type="EMBL" id="HBJA01104818">
    <property type="protein sequence ID" value="CAE0824925.1"/>
    <property type="molecule type" value="Transcribed_RNA"/>
</dbReference>
<evidence type="ECO:0000259" key="3">
    <source>
        <dbReference type="PROSITE" id="PS50186"/>
    </source>
</evidence>
<dbReference type="PANTHER" id="PTHR46361">
    <property type="entry name" value="ELECTRON CARRIER/ PROTEIN DISULFIDE OXIDOREDUCTASE"/>
    <property type="match status" value="1"/>
</dbReference>
<dbReference type="PROSITE" id="PS50186">
    <property type="entry name" value="DEP"/>
    <property type="match status" value="1"/>
</dbReference>
<keyword evidence="2" id="KW-0676">Redox-active center</keyword>
<evidence type="ECO:0000313" key="4">
    <source>
        <dbReference type="EMBL" id="CAE0824925.1"/>
    </source>
</evidence>
<dbReference type="SUPFAM" id="SSF52833">
    <property type="entry name" value="Thioredoxin-like"/>
    <property type="match status" value="1"/>
</dbReference>
<dbReference type="GO" id="GO:0035556">
    <property type="term" value="P:intracellular signal transduction"/>
    <property type="evidence" value="ECO:0007669"/>
    <property type="project" value="InterPro"/>
</dbReference>
<dbReference type="InterPro" id="IPR036388">
    <property type="entry name" value="WH-like_DNA-bd_sf"/>
</dbReference>
<name>A0A7S4G4H2_9EUGL</name>
<reference evidence="4" key="1">
    <citation type="submission" date="2021-01" db="EMBL/GenBank/DDBJ databases">
        <authorList>
            <person name="Corre E."/>
            <person name="Pelletier E."/>
            <person name="Niang G."/>
            <person name="Scheremetjew M."/>
            <person name="Finn R."/>
            <person name="Kale V."/>
            <person name="Holt S."/>
            <person name="Cochrane G."/>
            <person name="Meng A."/>
            <person name="Brown T."/>
            <person name="Cohen L."/>
        </authorList>
    </citation>
    <scope>NUCLEOTIDE SEQUENCE</scope>
    <source>
        <strain evidence="4">CCMP1594</strain>
    </source>
</reference>
<dbReference type="Pfam" id="PF00462">
    <property type="entry name" value="Glutaredoxin"/>
    <property type="match status" value="1"/>
</dbReference>
<dbReference type="PROSITE" id="PS51354">
    <property type="entry name" value="GLUTAREDOXIN_2"/>
    <property type="match status" value="1"/>
</dbReference>
<dbReference type="InterPro" id="IPR036390">
    <property type="entry name" value="WH_DNA-bd_sf"/>
</dbReference>
<dbReference type="Pfam" id="PF00610">
    <property type="entry name" value="DEP"/>
    <property type="match status" value="1"/>
</dbReference>
<dbReference type="PANTHER" id="PTHR46361:SF3">
    <property type="entry name" value="ELECTRON CARRIER_ PROTEIN DISULFIDE OXIDOREDUCTASE"/>
    <property type="match status" value="1"/>
</dbReference>
<dbReference type="AlphaFoldDB" id="A0A7S4G4H2"/>
<dbReference type="Pfam" id="PF04784">
    <property type="entry name" value="DUF547"/>
    <property type="match status" value="1"/>
</dbReference>
<gene>
    <name evidence="4" type="ORF">EGYM00163_LOCUS36168</name>
</gene>
<keyword evidence="1" id="KW-1015">Disulfide bond</keyword>
<feature type="domain" description="DEP" evidence="3">
    <location>
        <begin position="138"/>
        <end position="212"/>
    </location>
</feature>
<evidence type="ECO:0000256" key="1">
    <source>
        <dbReference type="ARBA" id="ARBA00023157"/>
    </source>
</evidence>
<dbReference type="PROSITE" id="PS00195">
    <property type="entry name" value="GLUTAREDOXIN_1"/>
    <property type="match status" value="1"/>
</dbReference>